<dbReference type="EMBL" id="CP058905">
    <property type="protein sequence ID" value="QLJ97862.1"/>
    <property type="molecule type" value="Genomic_DNA"/>
</dbReference>
<reference evidence="3" key="1">
    <citation type="submission" date="2020-08" db="EMBL/GenBank/DDBJ databases">
        <title>A bifunctional nitrone conjugated secondary metabolite targeting the ribosome.</title>
        <authorList>
            <person name="Limbrick E.M."/>
            <person name="Graf M."/>
            <person name="Derewacz D.K."/>
            <person name="Nguyen F."/>
            <person name="Spraggins J.M."/>
            <person name="Wieland M."/>
            <person name="Ynigez-Gutierrez A.E."/>
            <person name="Reisman B.J."/>
            <person name="Zinshteyn B."/>
            <person name="McCulloch K."/>
            <person name="Iverson T.M."/>
            <person name="Green R."/>
            <person name="Wilson D.N."/>
            <person name="Bachmann B.O."/>
        </authorList>
    </citation>
    <scope>NUCLEOTIDE SEQUENCE</scope>
    <source>
        <strain evidence="3">Africana</strain>
    </source>
</reference>
<feature type="domain" description="Bacterial bifunctional deaminase-reductase C-terminal" evidence="2">
    <location>
        <begin position="20"/>
        <end position="54"/>
    </location>
</feature>
<accession>A0A7D6CA26</accession>
<sequence length="65" mass="6719">MEQLPADVGAILAGNGTFGGSAEVARQRIRAGPLDEVLIFVAPVLLGAGVRIFGCLIDRLAQGRT</sequence>
<dbReference type="InterPro" id="IPR002734">
    <property type="entry name" value="RibDG_C"/>
</dbReference>
<name>A0A7D6CA26_9ACTN</name>
<dbReference type="GO" id="GO:0008703">
    <property type="term" value="F:5-amino-6-(5-phosphoribosylamino)uracil reductase activity"/>
    <property type="evidence" value="ECO:0007669"/>
    <property type="project" value="InterPro"/>
</dbReference>
<keyword evidence="1" id="KW-0812">Transmembrane</keyword>
<feature type="transmembrane region" description="Helical" evidence="1">
    <location>
        <begin position="37"/>
        <end position="57"/>
    </location>
</feature>
<evidence type="ECO:0000259" key="2">
    <source>
        <dbReference type="Pfam" id="PF01872"/>
    </source>
</evidence>
<dbReference type="Pfam" id="PF01872">
    <property type="entry name" value="RibD_C"/>
    <property type="match status" value="1"/>
</dbReference>
<dbReference type="GO" id="GO:0009231">
    <property type="term" value="P:riboflavin biosynthetic process"/>
    <property type="evidence" value="ECO:0007669"/>
    <property type="project" value="InterPro"/>
</dbReference>
<dbReference type="InterPro" id="IPR024072">
    <property type="entry name" value="DHFR-like_dom_sf"/>
</dbReference>
<evidence type="ECO:0000313" key="3">
    <source>
        <dbReference type="EMBL" id="QLJ97862.1"/>
    </source>
</evidence>
<proteinExistence type="predicted"/>
<gene>
    <name evidence="3" type="ORF">HZU44_24375</name>
</gene>
<dbReference type="Gene3D" id="3.40.430.10">
    <property type="entry name" value="Dihydrofolate Reductase, subunit A"/>
    <property type="match status" value="1"/>
</dbReference>
<organism evidence="3">
    <name type="scientific">Micromonospora carbonacea</name>
    <dbReference type="NCBI Taxonomy" id="47853"/>
    <lineage>
        <taxon>Bacteria</taxon>
        <taxon>Bacillati</taxon>
        <taxon>Actinomycetota</taxon>
        <taxon>Actinomycetes</taxon>
        <taxon>Micromonosporales</taxon>
        <taxon>Micromonosporaceae</taxon>
        <taxon>Micromonospora</taxon>
    </lineage>
</organism>
<dbReference type="SUPFAM" id="SSF53597">
    <property type="entry name" value="Dihydrofolate reductase-like"/>
    <property type="match status" value="1"/>
</dbReference>
<keyword evidence="1" id="KW-1133">Transmembrane helix</keyword>
<keyword evidence="1" id="KW-0472">Membrane</keyword>
<protein>
    <submittedName>
        <fullName evidence="3">Dihydrofolate reductase family protein</fullName>
    </submittedName>
</protein>
<evidence type="ECO:0000256" key="1">
    <source>
        <dbReference type="SAM" id="Phobius"/>
    </source>
</evidence>
<dbReference type="AlphaFoldDB" id="A0A7D6CA26"/>